<comment type="caution">
    <text evidence="18">The sequence shown here is derived from an EMBL/GenBank/DDBJ whole genome shotgun (WGS) entry which is preliminary data.</text>
</comment>
<dbReference type="Pfam" id="PF01351">
    <property type="entry name" value="RNase_HII"/>
    <property type="match status" value="1"/>
</dbReference>
<comment type="catalytic activity">
    <reaction evidence="1 14 15 16">
        <text>Endonucleolytic cleavage to 5'-phosphomonoester.</text>
        <dbReference type="EC" id="3.1.26.4"/>
    </reaction>
</comment>
<evidence type="ECO:0000256" key="15">
    <source>
        <dbReference type="PROSITE-ProRule" id="PRU01319"/>
    </source>
</evidence>
<keyword evidence="11 14" id="KW-0255">Endonuclease</keyword>
<comment type="cofactor">
    <cofactor evidence="14 15">
        <name>Mn(2+)</name>
        <dbReference type="ChEBI" id="CHEBI:29035"/>
    </cofactor>
    <cofactor evidence="14 15">
        <name>Mg(2+)</name>
        <dbReference type="ChEBI" id="CHEBI:18420"/>
    </cofactor>
    <text evidence="14 15">Manganese or magnesium. Binds 1 divalent metal ion per monomer in the absence of substrate. May bind a second metal ion after substrate binding.</text>
</comment>
<evidence type="ECO:0000256" key="3">
    <source>
        <dbReference type="ARBA" id="ARBA00004065"/>
    </source>
</evidence>
<dbReference type="NCBIfam" id="NF000595">
    <property type="entry name" value="PRK00015.1-3"/>
    <property type="match status" value="1"/>
</dbReference>
<dbReference type="Gene3D" id="3.30.420.10">
    <property type="entry name" value="Ribonuclease H-like superfamily/Ribonuclease H"/>
    <property type="match status" value="1"/>
</dbReference>
<evidence type="ECO:0000256" key="1">
    <source>
        <dbReference type="ARBA" id="ARBA00000077"/>
    </source>
</evidence>
<sequence>MSGRRGSSLVFADPEAYWRGQGVELICGVDEAGRGPLAGPVVAAAVILPGALHLPGLKDSKRLLPGTRETLDAQIRSRALAFAVQEVGAREIERRGILAASLKAMALAVKALAVLPEMVLVDGHQPLPLDYPQQPVIKGDDRCPSIAAASVLAKVYRDRCMAAYHRVYPQYNFAGHKGYATPEHLEAIRSWGPCPLHRRTFKGVKEWLRAGETQEA</sequence>
<evidence type="ECO:0000256" key="11">
    <source>
        <dbReference type="ARBA" id="ARBA00022759"/>
    </source>
</evidence>
<dbReference type="CDD" id="cd07182">
    <property type="entry name" value="RNase_HII_bacteria_HII_like"/>
    <property type="match status" value="1"/>
</dbReference>
<dbReference type="GO" id="GO:0032299">
    <property type="term" value="C:ribonuclease H2 complex"/>
    <property type="evidence" value="ECO:0007669"/>
    <property type="project" value="TreeGrafter"/>
</dbReference>
<evidence type="ECO:0000256" key="5">
    <source>
        <dbReference type="ARBA" id="ARBA00007383"/>
    </source>
</evidence>
<evidence type="ECO:0000259" key="17">
    <source>
        <dbReference type="PROSITE" id="PS51975"/>
    </source>
</evidence>
<dbReference type="InterPro" id="IPR036397">
    <property type="entry name" value="RNaseH_sf"/>
</dbReference>
<reference evidence="18" key="1">
    <citation type="journal article" date="2020" name="mSystems">
        <title>Genome- and Community-Level Interaction Insights into Carbon Utilization and Element Cycling Functions of Hydrothermarchaeota in Hydrothermal Sediment.</title>
        <authorList>
            <person name="Zhou Z."/>
            <person name="Liu Y."/>
            <person name="Xu W."/>
            <person name="Pan J."/>
            <person name="Luo Z.H."/>
            <person name="Li M."/>
        </authorList>
    </citation>
    <scope>NUCLEOTIDE SEQUENCE [LARGE SCALE GENOMIC DNA]</scope>
    <source>
        <strain evidence="18">SpSt-897</strain>
    </source>
</reference>
<feature type="domain" description="RNase H type-2" evidence="17">
    <location>
        <begin position="24"/>
        <end position="213"/>
    </location>
</feature>
<comment type="cofactor">
    <cofactor evidence="2">
        <name>Mg(2+)</name>
        <dbReference type="ChEBI" id="CHEBI:18420"/>
    </cofactor>
</comment>
<name>A0A7C3V138_9BACT</name>
<feature type="binding site" evidence="14 15">
    <location>
        <position position="122"/>
    </location>
    <ligand>
        <name>a divalent metal cation</name>
        <dbReference type="ChEBI" id="CHEBI:60240"/>
    </ligand>
</feature>
<gene>
    <name evidence="14" type="primary">rnhB</name>
    <name evidence="18" type="ORF">ENW96_12315</name>
</gene>
<keyword evidence="9 14" id="KW-0540">Nuclease</keyword>
<evidence type="ECO:0000313" key="18">
    <source>
        <dbReference type="EMBL" id="HGF35141.1"/>
    </source>
</evidence>
<dbReference type="AlphaFoldDB" id="A0A7C3V138"/>
<evidence type="ECO:0000256" key="16">
    <source>
        <dbReference type="RuleBase" id="RU003515"/>
    </source>
</evidence>
<evidence type="ECO:0000256" key="8">
    <source>
        <dbReference type="ARBA" id="ARBA00022490"/>
    </source>
</evidence>
<keyword evidence="13 14" id="KW-0464">Manganese</keyword>
<dbReference type="InterPro" id="IPR001352">
    <property type="entry name" value="RNase_HII/HIII"/>
</dbReference>
<evidence type="ECO:0000256" key="12">
    <source>
        <dbReference type="ARBA" id="ARBA00022801"/>
    </source>
</evidence>
<comment type="similarity">
    <text evidence="5 14 16">Belongs to the RNase HII family.</text>
</comment>
<keyword evidence="10 14" id="KW-0479">Metal-binding</keyword>
<dbReference type="GO" id="GO:0005737">
    <property type="term" value="C:cytoplasm"/>
    <property type="evidence" value="ECO:0007669"/>
    <property type="project" value="UniProtKB-SubCell"/>
</dbReference>
<accession>A0A7C3V138</accession>
<dbReference type="EC" id="3.1.26.4" evidence="6 14"/>
<dbReference type="GO" id="GO:0043137">
    <property type="term" value="P:DNA replication, removal of RNA primer"/>
    <property type="evidence" value="ECO:0007669"/>
    <property type="project" value="TreeGrafter"/>
</dbReference>
<feature type="binding site" evidence="14 15">
    <location>
        <position position="30"/>
    </location>
    <ligand>
        <name>a divalent metal cation</name>
        <dbReference type="ChEBI" id="CHEBI:60240"/>
    </ligand>
</feature>
<comment type="function">
    <text evidence="3 14 16">Endonuclease that specifically degrades the RNA of RNA-DNA hybrids.</text>
</comment>
<dbReference type="HAMAP" id="MF_00052_B">
    <property type="entry name" value="RNase_HII_B"/>
    <property type="match status" value="1"/>
</dbReference>
<keyword evidence="12 14" id="KW-0378">Hydrolase</keyword>
<dbReference type="PANTHER" id="PTHR10954">
    <property type="entry name" value="RIBONUCLEASE H2 SUBUNIT A"/>
    <property type="match status" value="1"/>
</dbReference>
<evidence type="ECO:0000256" key="13">
    <source>
        <dbReference type="ARBA" id="ARBA00023211"/>
    </source>
</evidence>
<dbReference type="SUPFAM" id="SSF53098">
    <property type="entry name" value="Ribonuclease H-like"/>
    <property type="match status" value="1"/>
</dbReference>
<dbReference type="EMBL" id="DTMF01000299">
    <property type="protein sequence ID" value="HGF35141.1"/>
    <property type="molecule type" value="Genomic_DNA"/>
</dbReference>
<keyword evidence="8 14" id="KW-0963">Cytoplasm</keyword>
<feature type="binding site" evidence="14 15">
    <location>
        <position position="31"/>
    </location>
    <ligand>
        <name>a divalent metal cation</name>
        <dbReference type="ChEBI" id="CHEBI:60240"/>
    </ligand>
</feature>
<dbReference type="PANTHER" id="PTHR10954:SF18">
    <property type="entry name" value="RIBONUCLEASE HII"/>
    <property type="match status" value="1"/>
</dbReference>
<dbReference type="GO" id="GO:0006298">
    <property type="term" value="P:mismatch repair"/>
    <property type="evidence" value="ECO:0007669"/>
    <property type="project" value="TreeGrafter"/>
</dbReference>
<protein>
    <recommendedName>
        <fullName evidence="7 14">Ribonuclease HII</fullName>
        <shortName evidence="14">RNase HII</shortName>
        <ecNumber evidence="6 14">3.1.26.4</ecNumber>
    </recommendedName>
</protein>
<evidence type="ECO:0000256" key="9">
    <source>
        <dbReference type="ARBA" id="ARBA00022722"/>
    </source>
</evidence>
<dbReference type="PROSITE" id="PS51975">
    <property type="entry name" value="RNASE_H_2"/>
    <property type="match status" value="1"/>
</dbReference>
<evidence type="ECO:0000256" key="14">
    <source>
        <dbReference type="HAMAP-Rule" id="MF_00052"/>
    </source>
</evidence>
<dbReference type="NCBIfam" id="NF000594">
    <property type="entry name" value="PRK00015.1-1"/>
    <property type="match status" value="1"/>
</dbReference>
<evidence type="ECO:0000256" key="4">
    <source>
        <dbReference type="ARBA" id="ARBA00004496"/>
    </source>
</evidence>
<comment type="subcellular location">
    <subcellularLocation>
        <location evidence="4 14">Cytoplasm</location>
    </subcellularLocation>
</comment>
<dbReference type="GO" id="GO:0030145">
    <property type="term" value="F:manganese ion binding"/>
    <property type="evidence" value="ECO:0007669"/>
    <property type="project" value="UniProtKB-UniRule"/>
</dbReference>
<evidence type="ECO:0000256" key="2">
    <source>
        <dbReference type="ARBA" id="ARBA00001946"/>
    </source>
</evidence>
<evidence type="ECO:0000256" key="7">
    <source>
        <dbReference type="ARBA" id="ARBA00019179"/>
    </source>
</evidence>
<dbReference type="GO" id="GO:0004523">
    <property type="term" value="F:RNA-DNA hybrid ribonuclease activity"/>
    <property type="evidence" value="ECO:0007669"/>
    <property type="project" value="UniProtKB-UniRule"/>
</dbReference>
<dbReference type="InterPro" id="IPR012337">
    <property type="entry name" value="RNaseH-like_sf"/>
</dbReference>
<evidence type="ECO:0000256" key="6">
    <source>
        <dbReference type="ARBA" id="ARBA00012180"/>
    </source>
</evidence>
<evidence type="ECO:0000256" key="10">
    <source>
        <dbReference type="ARBA" id="ARBA00022723"/>
    </source>
</evidence>
<organism evidence="18">
    <name type="scientific">Desulfobacca acetoxidans</name>
    <dbReference type="NCBI Taxonomy" id="60893"/>
    <lineage>
        <taxon>Bacteria</taxon>
        <taxon>Pseudomonadati</taxon>
        <taxon>Thermodesulfobacteriota</taxon>
        <taxon>Desulfobaccia</taxon>
        <taxon>Desulfobaccales</taxon>
        <taxon>Desulfobaccaceae</taxon>
        <taxon>Desulfobacca</taxon>
    </lineage>
</organism>
<dbReference type="InterPro" id="IPR024567">
    <property type="entry name" value="RNase_HII/HIII_dom"/>
</dbReference>
<dbReference type="InterPro" id="IPR022898">
    <property type="entry name" value="RNase_HII"/>
</dbReference>
<dbReference type="GO" id="GO:0003723">
    <property type="term" value="F:RNA binding"/>
    <property type="evidence" value="ECO:0007669"/>
    <property type="project" value="UniProtKB-UniRule"/>
</dbReference>
<proteinExistence type="inferred from homology"/>